<sequence length="146" mass="15654">MAAAELENPAPPPLHGGRGDPVAGRHFARKAVTSECGCPGGAFVHTEEASRTGTASPRTDPGGNSELPAAPDRGGSAFPRLSFGPHSFRTSFVPPVSYTVPPFKVKNTSQFSYSGLHLSLWMHLDVCNEHCGWNASVFWIQMHRTP</sequence>
<evidence type="ECO:0000256" key="1">
    <source>
        <dbReference type="SAM" id="MobiDB-lite"/>
    </source>
</evidence>
<dbReference type="AlphaFoldDB" id="A0AAV7SCH5"/>
<proteinExistence type="predicted"/>
<feature type="region of interest" description="Disordered" evidence="1">
    <location>
        <begin position="42"/>
        <end position="82"/>
    </location>
</feature>
<keyword evidence="3" id="KW-1185">Reference proteome</keyword>
<feature type="region of interest" description="Disordered" evidence="1">
    <location>
        <begin position="1"/>
        <end position="26"/>
    </location>
</feature>
<comment type="caution">
    <text evidence="2">The sequence shown here is derived from an EMBL/GenBank/DDBJ whole genome shotgun (WGS) entry which is preliminary data.</text>
</comment>
<protein>
    <submittedName>
        <fullName evidence="2">Uncharacterized protein</fullName>
    </submittedName>
</protein>
<dbReference type="Proteomes" id="UP001066276">
    <property type="component" value="Chromosome 4_2"/>
</dbReference>
<gene>
    <name evidence="2" type="ORF">NDU88_001756</name>
</gene>
<evidence type="ECO:0000313" key="3">
    <source>
        <dbReference type="Proteomes" id="UP001066276"/>
    </source>
</evidence>
<evidence type="ECO:0000313" key="2">
    <source>
        <dbReference type="EMBL" id="KAJ1161269.1"/>
    </source>
</evidence>
<reference evidence="2" key="1">
    <citation type="journal article" date="2022" name="bioRxiv">
        <title>Sequencing and chromosome-scale assembly of the giantPleurodeles waltlgenome.</title>
        <authorList>
            <person name="Brown T."/>
            <person name="Elewa A."/>
            <person name="Iarovenko S."/>
            <person name="Subramanian E."/>
            <person name="Araus A.J."/>
            <person name="Petzold A."/>
            <person name="Susuki M."/>
            <person name="Suzuki K.-i.T."/>
            <person name="Hayashi T."/>
            <person name="Toyoda A."/>
            <person name="Oliveira C."/>
            <person name="Osipova E."/>
            <person name="Leigh N.D."/>
            <person name="Simon A."/>
            <person name="Yun M.H."/>
        </authorList>
    </citation>
    <scope>NUCLEOTIDE SEQUENCE</scope>
    <source>
        <strain evidence="2">20211129_DDA</strain>
        <tissue evidence="2">Liver</tissue>
    </source>
</reference>
<dbReference type="EMBL" id="JANPWB010000008">
    <property type="protein sequence ID" value="KAJ1161269.1"/>
    <property type="molecule type" value="Genomic_DNA"/>
</dbReference>
<accession>A0AAV7SCH5</accession>
<organism evidence="2 3">
    <name type="scientific">Pleurodeles waltl</name>
    <name type="common">Iberian ribbed newt</name>
    <dbReference type="NCBI Taxonomy" id="8319"/>
    <lineage>
        <taxon>Eukaryota</taxon>
        <taxon>Metazoa</taxon>
        <taxon>Chordata</taxon>
        <taxon>Craniata</taxon>
        <taxon>Vertebrata</taxon>
        <taxon>Euteleostomi</taxon>
        <taxon>Amphibia</taxon>
        <taxon>Batrachia</taxon>
        <taxon>Caudata</taxon>
        <taxon>Salamandroidea</taxon>
        <taxon>Salamandridae</taxon>
        <taxon>Pleurodelinae</taxon>
        <taxon>Pleurodeles</taxon>
    </lineage>
</organism>
<name>A0AAV7SCH5_PLEWA</name>